<organism evidence="1 2">
    <name type="scientific">Bacteroides cellulosilyticus</name>
    <dbReference type="NCBI Taxonomy" id="246787"/>
    <lineage>
        <taxon>Bacteria</taxon>
        <taxon>Pseudomonadati</taxon>
        <taxon>Bacteroidota</taxon>
        <taxon>Bacteroidia</taxon>
        <taxon>Bacteroidales</taxon>
        <taxon>Bacteroidaceae</taxon>
        <taxon>Bacteroides</taxon>
    </lineage>
</organism>
<evidence type="ECO:0008006" key="3">
    <source>
        <dbReference type="Google" id="ProtNLM"/>
    </source>
</evidence>
<dbReference type="InterPro" id="IPR058240">
    <property type="entry name" value="rSAM_sf"/>
</dbReference>
<name>A0A0P0GFG7_9BACE</name>
<reference evidence="1 2" key="1">
    <citation type="journal article" date="2015" name="Science">
        <title>Genetic determinants of in vivo fitness and diet responsiveness in multiple human gut Bacteroides.</title>
        <authorList>
            <person name="Wu M."/>
            <person name="McNulty N.P."/>
            <person name="Rodionov D.A."/>
            <person name="Khoroshkin M.S."/>
            <person name="Griffin N.W."/>
            <person name="Cheng J."/>
            <person name="Latreille P."/>
            <person name="Kerstetter R.A."/>
            <person name="Terrapon N."/>
            <person name="Henrissat B."/>
            <person name="Osterman A.L."/>
            <person name="Gordon J.I."/>
        </authorList>
    </citation>
    <scope>NUCLEOTIDE SEQUENCE [LARGE SCALE GENOMIC DNA]</scope>
    <source>
        <strain evidence="1 2">WH2</strain>
    </source>
</reference>
<dbReference type="KEGG" id="bcel:BcellWH2_02501"/>
<evidence type="ECO:0000313" key="1">
    <source>
        <dbReference type="EMBL" id="ALJ59740.1"/>
    </source>
</evidence>
<dbReference type="NCBIfam" id="TIGR04150">
    <property type="entry name" value="pseudo_rSAM_GG"/>
    <property type="match status" value="1"/>
</dbReference>
<dbReference type="InterPro" id="IPR050377">
    <property type="entry name" value="Radical_SAM_PqqE_MftC-like"/>
</dbReference>
<dbReference type="InterPro" id="IPR026418">
    <property type="entry name" value="Pseudo_rSAM"/>
</dbReference>
<dbReference type="PATRIC" id="fig|246787.4.peg.2575"/>
<proteinExistence type="predicted"/>
<dbReference type="Proteomes" id="UP000061809">
    <property type="component" value="Chromosome"/>
</dbReference>
<dbReference type="SUPFAM" id="SSF102114">
    <property type="entry name" value="Radical SAM enzymes"/>
    <property type="match status" value="1"/>
</dbReference>
<gene>
    <name evidence="1" type="ORF">BcellWH2_02501</name>
</gene>
<protein>
    <recommendedName>
        <fullName evidence="3">TIGR04150 pseudo-rSAM protein</fullName>
    </recommendedName>
</protein>
<accession>A0A0P0GFG7</accession>
<dbReference type="RefSeq" id="WP_029426163.1">
    <property type="nucleotide sequence ID" value="NZ_CP012801.1"/>
</dbReference>
<dbReference type="EMBL" id="CP012801">
    <property type="protein sequence ID" value="ALJ59740.1"/>
    <property type="molecule type" value="Genomic_DNA"/>
</dbReference>
<dbReference type="CDD" id="cd21109">
    <property type="entry name" value="SPASM"/>
    <property type="match status" value="1"/>
</dbReference>
<evidence type="ECO:0000313" key="2">
    <source>
        <dbReference type="Proteomes" id="UP000061809"/>
    </source>
</evidence>
<dbReference type="AlphaFoldDB" id="A0A0P0GFG7"/>
<dbReference type="PANTHER" id="PTHR11228:SF7">
    <property type="entry name" value="PQQA PEPTIDE CYCLASE"/>
    <property type="match status" value="1"/>
</dbReference>
<dbReference type="PANTHER" id="PTHR11228">
    <property type="entry name" value="RADICAL SAM DOMAIN PROTEIN"/>
    <property type="match status" value="1"/>
</dbReference>
<sequence>MKTKNYWFALKSYAYVEFKEKNMLIYDTKHGDRIETAQEKVITLIKEMYEPNNLGVIPISNELQSDPYIRSFIQEIINKEMGDLMDTEHFPNKPIRLIPTLSLQKDIDRHIEYEDKVAFIGKDISKYLTEVNVYLNSICDKSCKHCESYCKQIHCCTTNNPSTELPIEQVRNLLEQLRYSPVNTINLYGGDILSYSYLNELQLLASSYPKTLHFYIHHKNYRENEFVDSQLLELIITFPMDGNHFHELWKQIKDKQSKLHFIVEDEQQYNDSARLINEYNIKEYSIHPYYTGENIHFFEDNIFLNKEDIFYKALQMREIFRNQKLNSNSFGTLYVLPDGTVKANMNTAVLGNIAEDDILNIIYKELIENTAWRTIRNSHPCDQCIYQFMCPAPSNYERAIGKNNLCHIIN</sequence>